<evidence type="ECO:0000256" key="5">
    <source>
        <dbReference type="ARBA" id="ARBA00023002"/>
    </source>
</evidence>
<dbReference type="InterPro" id="IPR036396">
    <property type="entry name" value="Cyt_P450_sf"/>
</dbReference>
<comment type="cofactor">
    <cofactor evidence="1">
        <name>heme</name>
        <dbReference type="ChEBI" id="CHEBI:30413"/>
    </cofactor>
</comment>
<sequence length="79" mass="9458">PGPKPKPIISNLLNLPKDHPWLTYREWARTYGMHNDDSGISLHHVLHTHMMWVKSHELTYELFERRSAKYSDHTHHHAR</sequence>
<accession>A0A0C9VGG4</accession>
<dbReference type="SUPFAM" id="SSF48264">
    <property type="entry name" value="Cytochrome P450"/>
    <property type="match status" value="1"/>
</dbReference>
<gene>
    <name evidence="8" type="ORF">M422DRAFT_179389</name>
</gene>
<dbReference type="Proteomes" id="UP000054279">
    <property type="component" value="Unassembled WGS sequence"/>
</dbReference>
<comment type="similarity">
    <text evidence="2">Belongs to the cytochrome P450 family.</text>
</comment>
<evidence type="ECO:0000256" key="1">
    <source>
        <dbReference type="ARBA" id="ARBA00001971"/>
    </source>
</evidence>
<evidence type="ECO:0000256" key="2">
    <source>
        <dbReference type="ARBA" id="ARBA00010617"/>
    </source>
</evidence>
<reference evidence="8 9" key="1">
    <citation type="submission" date="2014-06" db="EMBL/GenBank/DDBJ databases">
        <title>Evolutionary Origins and Diversification of the Mycorrhizal Mutualists.</title>
        <authorList>
            <consortium name="DOE Joint Genome Institute"/>
            <consortium name="Mycorrhizal Genomics Consortium"/>
            <person name="Kohler A."/>
            <person name="Kuo A."/>
            <person name="Nagy L.G."/>
            <person name="Floudas D."/>
            <person name="Copeland A."/>
            <person name="Barry K.W."/>
            <person name="Cichocki N."/>
            <person name="Veneault-Fourrey C."/>
            <person name="LaButti K."/>
            <person name="Lindquist E.A."/>
            <person name="Lipzen A."/>
            <person name="Lundell T."/>
            <person name="Morin E."/>
            <person name="Murat C."/>
            <person name="Riley R."/>
            <person name="Ohm R."/>
            <person name="Sun H."/>
            <person name="Tunlid A."/>
            <person name="Henrissat B."/>
            <person name="Grigoriev I.V."/>
            <person name="Hibbett D.S."/>
            <person name="Martin F."/>
        </authorList>
    </citation>
    <scope>NUCLEOTIDE SEQUENCE [LARGE SCALE GENOMIC DNA]</scope>
    <source>
        <strain evidence="8 9">SS14</strain>
    </source>
</reference>
<keyword evidence="9" id="KW-1185">Reference proteome</keyword>
<keyword evidence="3" id="KW-0349">Heme</keyword>
<dbReference type="InterPro" id="IPR050364">
    <property type="entry name" value="Cytochrome_P450_fung"/>
</dbReference>
<evidence type="ECO:0000256" key="3">
    <source>
        <dbReference type="ARBA" id="ARBA00022617"/>
    </source>
</evidence>
<evidence type="ECO:0000256" key="7">
    <source>
        <dbReference type="ARBA" id="ARBA00023033"/>
    </source>
</evidence>
<evidence type="ECO:0000313" key="8">
    <source>
        <dbReference type="EMBL" id="KIJ36421.1"/>
    </source>
</evidence>
<dbReference type="GO" id="GO:0004497">
    <property type="term" value="F:monooxygenase activity"/>
    <property type="evidence" value="ECO:0007669"/>
    <property type="project" value="UniProtKB-KW"/>
</dbReference>
<feature type="non-terminal residue" evidence="8">
    <location>
        <position position="79"/>
    </location>
</feature>
<dbReference type="AlphaFoldDB" id="A0A0C9VGG4"/>
<keyword evidence="4" id="KW-0479">Metal-binding</keyword>
<dbReference type="PANTHER" id="PTHR46300:SF8">
    <property type="entry name" value="CYTOCHROME P450 2E1"/>
    <property type="match status" value="1"/>
</dbReference>
<organism evidence="8 9">
    <name type="scientific">Sphaerobolus stellatus (strain SS14)</name>
    <dbReference type="NCBI Taxonomy" id="990650"/>
    <lineage>
        <taxon>Eukaryota</taxon>
        <taxon>Fungi</taxon>
        <taxon>Dikarya</taxon>
        <taxon>Basidiomycota</taxon>
        <taxon>Agaricomycotina</taxon>
        <taxon>Agaricomycetes</taxon>
        <taxon>Phallomycetidae</taxon>
        <taxon>Geastrales</taxon>
        <taxon>Sphaerobolaceae</taxon>
        <taxon>Sphaerobolus</taxon>
    </lineage>
</organism>
<dbReference type="HOGENOM" id="CLU_001570_21_4_1"/>
<dbReference type="PANTHER" id="PTHR46300">
    <property type="entry name" value="P450, PUTATIVE (EUROFUNG)-RELATED-RELATED"/>
    <property type="match status" value="1"/>
</dbReference>
<name>A0A0C9VGG4_SPHS4</name>
<dbReference type="Gene3D" id="1.10.630.10">
    <property type="entry name" value="Cytochrome P450"/>
    <property type="match status" value="1"/>
</dbReference>
<keyword evidence="5" id="KW-0560">Oxidoreductase</keyword>
<dbReference type="OrthoDB" id="1055148at2759"/>
<dbReference type="EMBL" id="KN837178">
    <property type="protein sequence ID" value="KIJ36421.1"/>
    <property type="molecule type" value="Genomic_DNA"/>
</dbReference>
<keyword evidence="7" id="KW-0503">Monooxygenase</keyword>
<proteinExistence type="inferred from homology"/>
<evidence type="ECO:0000256" key="4">
    <source>
        <dbReference type="ARBA" id="ARBA00022723"/>
    </source>
</evidence>
<dbReference type="GO" id="GO:0020037">
    <property type="term" value="F:heme binding"/>
    <property type="evidence" value="ECO:0007669"/>
    <property type="project" value="InterPro"/>
</dbReference>
<evidence type="ECO:0000256" key="6">
    <source>
        <dbReference type="ARBA" id="ARBA00023004"/>
    </source>
</evidence>
<dbReference type="GO" id="GO:0005506">
    <property type="term" value="F:iron ion binding"/>
    <property type="evidence" value="ECO:0007669"/>
    <property type="project" value="InterPro"/>
</dbReference>
<protein>
    <submittedName>
        <fullName evidence="8">Uncharacterized protein</fullName>
    </submittedName>
</protein>
<dbReference type="GO" id="GO:0016705">
    <property type="term" value="F:oxidoreductase activity, acting on paired donors, with incorporation or reduction of molecular oxygen"/>
    <property type="evidence" value="ECO:0007669"/>
    <property type="project" value="InterPro"/>
</dbReference>
<evidence type="ECO:0000313" key="9">
    <source>
        <dbReference type="Proteomes" id="UP000054279"/>
    </source>
</evidence>
<keyword evidence="6" id="KW-0408">Iron</keyword>